<comment type="caution">
    <text evidence="1">The sequence shown here is derived from an EMBL/GenBank/DDBJ whole genome shotgun (WGS) entry which is preliminary data.</text>
</comment>
<dbReference type="AlphaFoldDB" id="A0A8B6M399"/>
<name>A0A8B6M399_METTU</name>
<proteinExistence type="predicted"/>
<gene>
    <name evidence="1" type="ORF">MPC4_120024</name>
</gene>
<evidence type="ECO:0000313" key="2">
    <source>
        <dbReference type="Proteomes" id="UP000485880"/>
    </source>
</evidence>
<accession>A0A8B6M399</accession>
<organism evidence="1 2">
    <name type="scientific">Methylocella tundrae</name>
    <dbReference type="NCBI Taxonomy" id="227605"/>
    <lineage>
        <taxon>Bacteria</taxon>
        <taxon>Pseudomonadati</taxon>
        <taxon>Pseudomonadota</taxon>
        <taxon>Alphaproteobacteria</taxon>
        <taxon>Hyphomicrobiales</taxon>
        <taxon>Beijerinckiaceae</taxon>
        <taxon>Methylocella</taxon>
    </lineage>
</organism>
<evidence type="ECO:0000313" key="1">
    <source>
        <dbReference type="EMBL" id="VTZ48899.1"/>
    </source>
</evidence>
<dbReference type="EMBL" id="CABFMQ020000024">
    <property type="protein sequence ID" value="VTZ48899.1"/>
    <property type="molecule type" value="Genomic_DNA"/>
</dbReference>
<dbReference type="Proteomes" id="UP000485880">
    <property type="component" value="Unassembled WGS sequence"/>
</dbReference>
<sequence>MTAGLEPAWAQLSARDSDVHPPNVLPRQRFIDRDRIAESLKLCKNRSRRSTAMIAEASGDCML</sequence>
<protein>
    <submittedName>
        <fullName evidence="1">Uncharacterized protein</fullName>
    </submittedName>
</protein>
<keyword evidence="2" id="KW-1185">Reference proteome</keyword>
<reference evidence="1 2" key="1">
    <citation type="submission" date="2019-05" db="EMBL/GenBank/DDBJ databases">
        <authorList>
            <person name="Farhan Ul Haque M."/>
        </authorList>
    </citation>
    <scope>NUCLEOTIDE SEQUENCE [LARGE SCALE GENOMIC DNA]</scope>
    <source>
        <strain evidence="1">2</strain>
    </source>
</reference>